<dbReference type="PRINTS" id="PR00813">
    <property type="entry name" value="BCTERIALGSPG"/>
</dbReference>
<dbReference type="InterPro" id="IPR045584">
    <property type="entry name" value="Pilin-like"/>
</dbReference>
<keyword evidence="2" id="KW-0488">Methylation</keyword>
<dbReference type="AlphaFoldDB" id="A0A9D6QTZ8"/>
<sequence>MPKEKIKIILKNKLTLGKSLTGFTLIELLVVIAIIGILASVILASVNQARVRARDARRTAEVKSIHTALDVYADANGANVPTGNYAGLGAFLVPNYIGLMPSDPSGGSYLYCQLDPEHYQIAATMEDASASALASKAGLVSNPCPDNTGDTIDGSLPLVYDVKN</sequence>
<name>A0A9D6QTZ8_9BACT</name>
<comment type="caution">
    <text evidence="7">The sequence shown here is derived from an EMBL/GenBank/DDBJ whole genome shotgun (WGS) entry which is preliminary data.</text>
</comment>
<dbReference type="PANTHER" id="PTHR30093">
    <property type="entry name" value="GENERAL SECRETION PATHWAY PROTEIN G"/>
    <property type="match status" value="1"/>
</dbReference>
<accession>A0A9D6QTZ8</accession>
<dbReference type="PANTHER" id="PTHR30093:SF44">
    <property type="entry name" value="TYPE II SECRETION SYSTEM CORE PROTEIN G"/>
    <property type="match status" value="1"/>
</dbReference>
<protein>
    <submittedName>
        <fullName evidence="7">Prepilin-type N-terminal cleavage/methylation domain-containing protein</fullName>
    </submittedName>
</protein>
<dbReference type="Proteomes" id="UP000808388">
    <property type="component" value="Unassembled WGS sequence"/>
</dbReference>
<dbReference type="GO" id="GO:0015628">
    <property type="term" value="P:protein secretion by the type II secretion system"/>
    <property type="evidence" value="ECO:0007669"/>
    <property type="project" value="InterPro"/>
</dbReference>
<dbReference type="PROSITE" id="PS00409">
    <property type="entry name" value="PROKAR_NTER_METHYL"/>
    <property type="match status" value="1"/>
</dbReference>
<keyword evidence="3 6" id="KW-0812">Transmembrane</keyword>
<evidence type="ECO:0000313" key="7">
    <source>
        <dbReference type="EMBL" id="MBI3627458.1"/>
    </source>
</evidence>
<dbReference type="Gene3D" id="3.30.700.10">
    <property type="entry name" value="Glycoprotein, Type 4 Pilin"/>
    <property type="match status" value="1"/>
</dbReference>
<dbReference type="GO" id="GO:0015627">
    <property type="term" value="C:type II protein secretion system complex"/>
    <property type="evidence" value="ECO:0007669"/>
    <property type="project" value="InterPro"/>
</dbReference>
<dbReference type="Pfam" id="PF07963">
    <property type="entry name" value="N_methyl"/>
    <property type="match status" value="1"/>
</dbReference>
<evidence type="ECO:0000256" key="1">
    <source>
        <dbReference type="ARBA" id="ARBA00004167"/>
    </source>
</evidence>
<comment type="subcellular location">
    <subcellularLocation>
        <location evidence="1">Membrane</location>
        <topology evidence="1">Single-pass membrane protein</topology>
    </subcellularLocation>
</comment>
<evidence type="ECO:0000256" key="4">
    <source>
        <dbReference type="ARBA" id="ARBA00022989"/>
    </source>
</evidence>
<evidence type="ECO:0000256" key="6">
    <source>
        <dbReference type="SAM" id="Phobius"/>
    </source>
</evidence>
<evidence type="ECO:0000313" key="8">
    <source>
        <dbReference type="Proteomes" id="UP000808388"/>
    </source>
</evidence>
<dbReference type="GO" id="GO:0016020">
    <property type="term" value="C:membrane"/>
    <property type="evidence" value="ECO:0007669"/>
    <property type="project" value="UniProtKB-SubCell"/>
</dbReference>
<dbReference type="InterPro" id="IPR000983">
    <property type="entry name" value="Bac_GSPG_pilin"/>
</dbReference>
<evidence type="ECO:0000256" key="3">
    <source>
        <dbReference type="ARBA" id="ARBA00022692"/>
    </source>
</evidence>
<evidence type="ECO:0000256" key="2">
    <source>
        <dbReference type="ARBA" id="ARBA00022481"/>
    </source>
</evidence>
<feature type="transmembrane region" description="Helical" evidence="6">
    <location>
        <begin position="20"/>
        <end position="44"/>
    </location>
</feature>
<dbReference type="SUPFAM" id="SSF54523">
    <property type="entry name" value="Pili subunits"/>
    <property type="match status" value="1"/>
</dbReference>
<reference evidence="7" key="1">
    <citation type="submission" date="2020-07" db="EMBL/GenBank/DDBJ databases">
        <title>Huge and variable diversity of episymbiotic CPR bacteria and DPANN archaea in groundwater ecosystems.</title>
        <authorList>
            <person name="He C.Y."/>
            <person name="Keren R."/>
            <person name="Whittaker M."/>
            <person name="Farag I.F."/>
            <person name="Doudna J."/>
            <person name="Cate J.H.D."/>
            <person name="Banfield J.F."/>
        </authorList>
    </citation>
    <scope>NUCLEOTIDE SEQUENCE</scope>
    <source>
        <strain evidence="7">NC_groundwater_972_Pr1_S-0.2um_49_27</strain>
    </source>
</reference>
<dbReference type="NCBIfam" id="TIGR02532">
    <property type="entry name" value="IV_pilin_GFxxxE"/>
    <property type="match status" value="1"/>
</dbReference>
<gene>
    <name evidence="7" type="ORF">HY220_01760</name>
</gene>
<proteinExistence type="predicted"/>
<keyword evidence="4 6" id="KW-1133">Transmembrane helix</keyword>
<dbReference type="InterPro" id="IPR012902">
    <property type="entry name" value="N_methyl_site"/>
</dbReference>
<keyword evidence="5 6" id="KW-0472">Membrane</keyword>
<organism evidence="7 8">
    <name type="scientific">Candidatus Sungiibacteriota bacterium</name>
    <dbReference type="NCBI Taxonomy" id="2750080"/>
    <lineage>
        <taxon>Bacteria</taxon>
        <taxon>Candidatus Sungiibacteriota</taxon>
    </lineage>
</organism>
<evidence type="ECO:0000256" key="5">
    <source>
        <dbReference type="ARBA" id="ARBA00023136"/>
    </source>
</evidence>
<dbReference type="EMBL" id="JACQCQ010000007">
    <property type="protein sequence ID" value="MBI3627458.1"/>
    <property type="molecule type" value="Genomic_DNA"/>
</dbReference>